<protein>
    <submittedName>
        <fullName evidence="2">DUF1345 domain-containing protein</fullName>
    </submittedName>
</protein>
<feature type="transmembrane region" description="Helical" evidence="1">
    <location>
        <begin position="30"/>
        <end position="49"/>
    </location>
</feature>
<reference evidence="2 3" key="1">
    <citation type="submission" date="2023-08" db="EMBL/GenBank/DDBJ databases">
        <title>Rhodoferax potami sp. nov. and Rhodoferax mekongensis sp. nov., isolated from the Mekong River in Thailand.</title>
        <authorList>
            <person name="Kitikhun S."/>
            <person name="Charoenyingcharoen P."/>
            <person name="Siriarchawattana P."/>
            <person name="Likhitrattanapisal S."/>
            <person name="Nilsakha T."/>
            <person name="Chanpet A."/>
            <person name="Rattanawaree P."/>
            <person name="Ingsriswang S."/>
        </authorList>
    </citation>
    <scope>NUCLEOTIDE SEQUENCE [LARGE SCALE GENOMIC DNA]</scope>
    <source>
        <strain evidence="2 3">TBRC 17660</strain>
    </source>
</reference>
<dbReference type="InterPro" id="IPR009781">
    <property type="entry name" value="DUF1345"/>
</dbReference>
<comment type="caution">
    <text evidence="2">The sequence shown here is derived from an EMBL/GenBank/DDBJ whole genome shotgun (WGS) entry which is preliminary data.</text>
</comment>
<name>A0ABU3KJP8_9BURK</name>
<sequence>MYLQRLFCFLTNAESTRSRAQSQDQPSVIWFSLLLLSAFASVAAIAMLLSNSRDMALMTRVGHVLVSLLALMSSWLLMQCIFAFRYAHLYYQTELKGHPAGGGLQFPGVLPPDYFDFLYYAHVVGMTSQVSDVVVTSRPMRHLTLLHSLAAFAFNMMVLALSVNVMAGLL</sequence>
<dbReference type="Proteomes" id="UP001321700">
    <property type="component" value="Unassembled WGS sequence"/>
</dbReference>
<dbReference type="Pfam" id="PF07077">
    <property type="entry name" value="DUF1345"/>
    <property type="match status" value="1"/>
</dbReference>
<organism evidence="2 3">
    <name type="scientific">Rhodoferax potami</name>
    <dbReference type="NCBI Taxonomy" id="3068338"/>
    <lineage>
        <taxon>Bacteria</taxon>
        <taxon>Pseudomonadati</taxon>
        <taxon>Pseudomonadota</taxon>
        <taxon>Betaproteobacteria</taxon>
        <taxon>Burkholderiales</taxon>
        <taxon>Comamonadaceae</taxon>
        <taxon>Rhodoferax</taxon>
    </lineage>
</organism>
<keyword evidence="1" id="KW-0472">Membrane</keyword>
<feature type="transmembrane region" description="Helical" evidence="1">
    <location>
        <begin position="61"/>
        <end position="84"/>
    </location>
</feature>
<keyword evidence="1" id="KW-1133">Transmembrane helix</keyword>
<keyword evidence="1" id="KW-0812">Transmembrane</keyword>
<gene>
    <name evidence="2" type="ORF">RAE19_04475</name>
</gene>
<dbReference type="EMBL" id="JAVBIK010000001">
    <property type="protein sequence ID" value="MDT7517999.1"/>
    <property type="molecule type" value="Genomic_DNA"/>
</dbReference>
<feature type="transmembrane region" description="Helical" evidence="1">
    <location>
        <begin position="149"/>
        <end position="169"/>
    </location>
</feature>
<keyword evidence="3" id="KW-1185">Reference proteome</keyword>
<evidence type="ECO:0000256" key="1">
    <source>
        <dbReference type="SAM" id="Phobius"/>
    </source>
</evidence>
<evidence type="ECO:0000313" key="2">
    <source>
        <dbReference type="EMBL" id="MDT7517999.1"/>
    </source>
</evidence>
<proteinExistence type="predicted"/>
<evidence type="ECO:0000313" key="3">
    <source>
        <dbReference type="Proteomes" id="UP001321700"/>
    </source>
</evidence>
<dbReference type="RefSeq" id="WP_313873783.1">
    <property type="nucleotide sequence ID" value="NZ_JAVBIK010000001.1"/>
</dbReference>
<accession>A0ABU3KJP8</accession>